<evidence type="ECO:0000259" key="4">
    <source>
        <dbReference type="Pfam" id="PF13439"/>
    </source>
</evidence>
<gene>
    <name evidence="5" type="ORF">SAMN05660710_01108</name>
</gene>
<accession>A0A1G5EIY1</accession>
<comment type="similarity">
    <text evidence="1">Belongs to the glycosyltransferase group 1 family. Glycosyltransferase 4 subfamily.</text>
</comment>
<feature type="domain" description="Glycosyltransferase subfamily 4-like N-terminal" evidence="4">
    <location>
        <begin position="185"/>
        <end position="331"/>
    </location>
</feature>
<keyword evidence="2" id="KW-0328">Glycosyltransferase</keyword>
<dbReference type="Pfam" id="PF13439">
    <property type="entry name" value="Glyco_transf_4"/>
    <property type="match status" value="1"/>
</dbReference>
<evidence type="ECO:0000313" key="6">
    <source>
        <dbReference type="Proteomes" id="UP000199502"/>
    </source>
</evidence>
<keyword evidence="6" id="KW-1185">Reference proteome</keyword>
<dbReference type="SUPFAM" id="SSF53756">
    <property type="entry name" value="UDP-Glycosyltransferase/glycogen phosphorylase"/>
    <property type="match status" value="1"/>
</dbReference>
<protein>
    <submittedName>
        <fullName evidence="5">Glycosyltransferase involved in cell wall bisynthesis</fullName>
    </submittedName>
</protein>
<dbReference type="PANTHER" id="PTHR12526:SF640">
    <property type="entry name" value="COLANIC ACID BIOSYNTHESIS GLYCOSYLTRANSFERASE WCAL-RELATED"/>
    <property type="match status" value="1"/>
</dbReference>
<dbReference type="GO" id="GO:0016757">
    <property type="term" value="F:glycosyltransferase activity"/>
    <property type="evidence" value="ECO:0007669"/>
    <property type="project" value="UniProtKB-KW"/>
</dbReference>
<reference evidence="5 6" key="1">
    <citation type="submission" date="2016-10" db="EMBL/GenBank/DDBJ databases">
        <authorList>
            <person name="de Groot N.N."/>
        </authorList>
    </citation>
    <scope>NUCLEOTIDE SEQUENCE [LARGE SCALE GENOMIC DNA]</scope>
    <source>
        <strain evidence="5 6">CGMCC 1.8925</strain>
    </source>
</reference>
<keyword evidence="3 5" id="KW-0808">Transferase</keyword>
<dbReference type="Pfam" id="PF13692">
    <property type="entry name" value="Glyco_trans_1_4"/>
    <property type="match status" value="1"/>
</dbReference>
<dbReference type="Proteomes" id="UP000199502">
    <property type="component" value="Unassembled WGS sequence"/>
</dbReference>
<name>A0A1G5EIY1_9RHOB</name>
<evidence type="ECO:0000256" key="2">
    <source>
        <dbReference type="ARBA" id="ARBA00022676"/>
    </source>
</evidence>
<proteinExistence type="inferred from homology"/>
<dbReference type="EMBL" id="FMVT01000003">
    <property type="protein sequence ID" value="SCY26915.1"/>
    <property type="molecule type" value="Genomic_DNA"/>
</dbReference>
<dbReference type="RefSeq" id="WP_175453246.1">
    <property type="nucleotide sequence ID" value="NZ_FMVT01000003.1"/>
</dbReference>
<dbReference type="Gene3D" id="3.40.50.2000">
    <property type="entry name" value="Glycogen Phosphorylase B"/>
    <property type="match status" value="2"/>
</dbReference>
<dbReference type="InterPro" id="IPR028098">
    <property type="entry name" value="Glyco_trans_4-like_N"/>
</dbReference>
<dbReference type="AlphaFoldDB" id="A0A1G5EIY1"/>
<dbReference type="STRING" id="336292.SAMN05660710_01108"/>
<evidence type="ECO:0000256" key="3">
    <source>
        <dbReference type="ARBA" id="ARBA00022679"/>
    </source>
</evidence>
<evidence type="ECO:0000313" key="5">
    <source>
        <dbReference type="EMBL" id="SCY26915.1"/>
    </source>
</evidence>
<sequence length="541" mass="59921">MTFPFGGAGATAAPQDIPPVEADIRELRAIYERIFPTRHLRYVLRIGTQHHGPKVQLHEGEVDLAPGDLGPDFLGVIERPAFGSDPRIVTIIAALPRPPRPGQPGPAERPWKPIARLGWLFRASPMAYETLRYHAEMLRKRRLERRDRRRALPFGRRAALPAAAAPATRDTRPAILVGMHWLELGGAERLGLDCIHWAHRAGLRVFVVASVPAPQSLADRLPQHPGVTFIRLDRHLPHRHWTRYVTALALAEDIRLVHIHHCTPLYVALPTLRARLPHLQVIDSTHIVEYANGGFPWISGVWTQFIDRHHVISAGLARHLSGRFGVPLEKVLLGRMLDRDGPPPLPLRFRAGQPSLHVAFVGRLSYQKRPVVLAHALRELAAWARRRQVAFTATVIGDGPFNPAFETLLDRLGLRGQVNLLPPEADVPAILRQADMLLLPSNNEGLALVCYEAVAQGCIPVSTRVGAQDELLPDGLLVPLAPRATVRGITAVIDRLWRDAAFLAAQSEALARRHAALRAEPTAEEVLMPIYRRIAAAPATT</sequence>
<evidence type="ECO:0000256" key="1">
    <source>
        <dbReference type="ARBA" id="ARBA00009481"/>
    </source>
</evidence>
<organism evidence="5 6">
    <name type="scientific">Paracoccus tibetensis</name>
    <dbReference type="NCBI Taxonomy" id="336292"/>
    <lineage>
        <taxon>Bacteria</taxon>
        <taxon>Pseudomonadati</taxon>
        <taxon>Pseudomonadota</taxon>
        <taxon>Alphaproteobacteria</taxon>
        <taxon>Rhodobacterales</taxon>
        <taxon>Paracoccaceae</taxon>
        <taxon>Paracoccus</taxon>
    </lineage>
</organism>
<dbReference type="PANTHER" id="PTHR12526">
    <property type="entry name" value="GLYCOSYLTRANSFERASE"/>
    <property type="match status" value="1"/>
</dbReference>